<dbReference type="Proteomes" id="UP001154282">
    <property type="component" value="Unassembled WGS sequence"/>
</dbReference>
<organism evidence="1 2">
    <name type="scientific">Linum tenue</name>
    <dbReference type="NCBI Taxonomy" id="586396"/>
    <lineage>
        <taxon>Eukaryota</taxon>
        <taxon>Viridiplantae</taxon>
        <taxon>Streptophyta</taxon>
        <taxon>Embryophyta</taxon>
        <taxon>Tracheophyta</taxon>
        <taxon>Spermatophyta</taxon>
        <taxon>Magnoliopsida</taxon>
        <taxon>eudicotyledons</taxon>
        <taxon>Gunneridae</taxon>
        <taxon>Pentapetalae</taxon>
        <taxon>rosids</taxon>
        <taxon>fabids</taxon>
        <taxon>Malpighiales</taxon>
        <taxon>Linaceae</taxon>
        <taxon>Linum</taxon>
    </lineage>
</organism>
<keyword evidence="2" id="KW-1185">Reference proteome</keyword>
<sequence>MCLTNSRT</sequence>
<gene>
    <name evidence="1" type="ORF">LITE_LOCUS26663</name>
</gene>
<evidence type="ECO:0000313" key="1">
    <source>
        <dbReference type="EMBL" id="CAI0440860.1"/>
    </source>
</evidence>
<dbReference type="EMBL" id="CAMGYJ010000007">
    <property type="protein sequence ID" value="CAI0440860.1"/>
    <property type="molecule type" value="Genomic_DNA"/>
</dbReference>
<name>A0AAV0M3A1_9ROSI</name>
<accession>A0AAV0M3A1</accession>
<comment type="caution">
    <text evidence="1">The sequence shown here is derived from an EMBL/GenBank/DDBJ whole genome shotgun (WGS) entry which is preliminary data.</text>
</comment>
<proteinExistence type="predicted"/>
<evidence type="ECO:0000313" key="2">
    <source>
        <dbReference type="Proteomes" id="UP001154282"/>
    </source>
</evidence>
<protein>
    <submittedName>
        <fullName evidence="1">Uncharacterized protein</fullName>
    </submittedName>
</protein>
<reference evidence="1" key="1">
    <citation type="submission" date="2022-08" db="EMBL/GenBank/DDBJ databases">
        <authorList>
            <person name="Gutierrez-Valencia J."/>
        </authorList>
    </citation>
    <scope>NUCLEOTIDE SEQUENCE</scope>
</reference>